<feature type="compositionally biased region" description="Low complexity" evidence="1">
    <location>
        <begin position="160"/>
        <end position="171"/>
    </location>
</feature>
<proteinExistence type="predicted"/>
<comment type="caution">
    <text evidence="2">The sequence shown here is derived from an EMBL/GenBank/DDBJ whole genome shotgun (WGS) entry which is preliminary data.</text>
</comment>
<dbReference type="Proteomes" id="UP001165065">
    <property type="component" value="Unassembled WGS sequence"/>
</dbReference>
<feature type="region of interest" description="Disordered" evidence="1">
    <location>
        <begin position="160"/>
        <end position="183"/>
    </location>
</feature>
<accession>A0A9W7L8T5</accession>
<dbReference type="PANTHER" id="PTHR33598">
    <property type="entry name" value="OS02G0833400 PROTEIN"/>
    <property type="match status" value="1"/>
</dbReference>
<keyword evidence="3" id="KW-1185">Reference proteome</keyword>
<sequence length="320" mass="34741">MRLVYNPNNALSNTQLYSTNNDNQDDSDVPDRLPASYRSDNGTRDSEFDLSPPPSSSLNSTVPSALSTEMSSSSNHYVNIVSSLTPSDLISRFMTTTPPSVQEAVRTTILGLIGSLPKLGWESTTVATGERLAALMFQLQMTGYMFKNAEYRMSLSKSLSSTKSLPSSSSDADSDSGTPKVSGTIKVTVSPGVDIEVSAEAYMSELRSEVTHLKQQLSLTRTSKEASTQKDMLAYIRSLPEGNMKELTGTITADVLEAMKLLVDEVLGGISEDNIGPDTVTEQSGTAMAQLCMWQLVQGYNLRELEVREEMEKKMKGGDA</sequence>
<gene>
    <name evidence="2" type="ORF">TrCOL_g5706</name>
</gene>
<feature type="region of interest" description="Disordered" evidence="1">
    <location>
        <begin position="1"/>
        <end position="68"/>
    </location>
</feature>
<dbReference type="PANTHER" id="PTHR33598:SF4">
    <property type="entry name" value="OS02G0833400 PROTEIN"/>
    <property type="match status" value="1"/>
</dbReference>
<evidence type="ECO:0000313" key="3">
    <source>
        <dbReference type="Proteomes" id="UP001165065"/>
    </source>
</evidence>
<protein>
    <submittedName>
        <fullName evidence="2">Uncharacterized protein</fullName>
    </submittedName>
</protein>
<name>A0A9W7L8T5_9STRA</name>
<feature type="compositionally biased region" description="Low complexity" evidence="1">
    <location>
        <begin position="56"/>
        <end position="67"/>
    </location>
</feature>
<dbReference type="Pfam" id="PF05542">
    <property type="entry name" value="DUF760"/>
    <property type="match status" value="2"/>
</dbReference>
<evidence type="ECO:0000313" key="2">
    <source>
        <dbReference type="EMBL" id="GMI38477.1"/>
    </source>
</evidence>
<organism evidence="2 3">
    <name type="scientific">Triparma columacea</name>
    <dbReference type="NCBI Taxonomy" id="722753"/>
    <lineage>
        <taxon>Eukaryota</taxon>
        <taxon>Sar</taxon>
        <taxon>Stramenopiles</taxon>
        <taxon>Ochrophyta</taxon>
        <taxon>Bolidophyceae</taxon>
        <taxon>Parmales</taxon>
        <taxon>Triparmaceae</taxon>
        <taxon>Triparma</taxon>
    </lineage>
</organism>
<dbReference type="EMBL" id="BRYA01001075">
    <property type="protein sequence ID" value="GMI38477.1"/>
    <property type="molecule type" value="Genomic_DNA"/>
</dbReference>
<feature type="compositionally biased region" description="Polar residues" evidence="1">
    <location>
        <begin position="1"/>
        <end position="22"/>
    </location>
</feature>
<dbReference type="AlphaFoldDB" id="A0A9W7L8T5"/>
<reference evidence="3" key="1">
    <citation type="journal article" date="2023" name="Commun. Biol.">
        <title>Genome analysis of Parmales, the sister group of diatoms, reveals the evolutionary specialization of diatoms from phago-mixotrophs to photoautotrophs.</title>
        <authorList>
            <person name="Ban H."/>
            <person name="Sato S."/>
            <person name="Yoshikawa S."/>
            <person name="Yamada K."/>
            <person name="Nakamura Y."/>
            <person name="Ichinomiya M."/>
            <person name="Sato N."/>
            <person name="Blanc-Mathieu R."/>
            <person name="Endo H."/>
            <person name="Kuwata A."/>
            <person name="Ogata H."/>
        </authorList>
    </citation>
    <scope>NUCLEOTIDE SEQUENCE [LARGE SCALE GENOMIC DNA]</scope>
</reference>
<evidence type="ECO:0000256" key="1">
    <source>
        <dbReference type="SAM" id="MobiDB-lite"/>
    </source>
</evidence>
<dbReference type="OrthoDB" id="4115at2759"/>
<dbReference type="InterPro" id="IPR008479">
    <property type="entry name" value="DUF760"/>
</dbReference>